<gene>
    <name evidence="3" type="ORF">CANCADRAFT_31381</name>
</gene>
<evidence type="ECO:0000313" key="3">
    <source>
        <dbReference type="EMBL" id="ODV90410.1"/>
    </source>
</evidence>
<reference evidence="4" key="1">
    <citation type="submission" date="2016-02" db="EMBL/GenBank/DDBJ databases">
        <title>Comparative genomics of biotechnologically important yeasts.</title>
        <authorList>
            <consortium name="DOE Joint Genome Institute"/>
            <person name="Riley R."/>
            <person name="Haridas S."/>
            <person name="Wolfe K.H."/>
            <person name="Lopes M.R."/>
            <person name="Hittinger C.T."/>
            <person name="Goker M."/>
            <person name="Salamov A."/>
            <person name="Wisecaver J."/>
            <person name="Long T.M."/>
            <person name="Aerts A.L."/>
            <person name="Barry K."/>
            <person name="Choi C."/>
            <person name="Clum A."/>
            <person name="Coughlan A.Y."/>
            <person name="Deshpande S."/>
            <person name="Douglass A.P."/>
            <person name="Hanson S.J."/>
            <person name="Klenk H.-P."/>
            <person name="Labutti K."/>
            <person name="Lapidus A."/>
            <person name="Lindquist E."/>
            <person name="Lipzen A."/>
            <person name="Meier-Kolthoff J.P."/>
            <person name="Ohm R.A."/>
            <person name="Otillar R.P."/>
            <person name="Pangilinan J."/>
            <person name="Peng Y."/>
            <person name="Rokas A."/>
            <person name="Rosa C.A."/>
            <person name="Scheuner C."/>
            <person name="Sibirny A.A."/>
            <person name="Slot J.C."/>
            <person name="Stielow J.B."/>
            <person name="Sun H."/>
            <person name="Kurtzman C.P."/>
            <person name="Blackwell M."/>
            <person name="Jeffries T.W."/>
            <person name="Grigoriev I.V."/>
        </authorList>
    </citation>
    <scope>NUCLEOTIDE SEQUENCE [LARGE SCALE GENOMIC DNA]</scope>
    <source>
        <strain evidence="4">NRRL Y-17796</strain>
    </source>
</reference>
<dbReference type="AlphaFoldDB" id="A0A1E4TF77"/>
<accession>A0A1E4TF77</accession>
<keyword evidence="2" id="KW-0812">Transmembrane</keyword>
<keyword evidence="2" id="KW-1133">Transmembrane helix</keyword>
<feature type="transmembrane region" description="Helical" evidence="2">
    <location>
        <begin position="29"/>
        <end position="51"/>
    </location>
</feature>
<feature type="compositionally biased region" description="Low complexity" evidence="1">
    <location>
        <begin position="161"/>
        <end position="170"/>
    </location>
</feature>
<feature type="transmembrane region" description="Helical" evidence="2">
    <location>
        <begin position="84"/>
        <end position="113"/>
    </location>
</feature>
<feature type="region of interest" description="Disordered" evidence="1">
    <location>
        <begin position="151"/>
        <end position="173"/>
    </location>
</feature>
<dbReference type="Proteomes" id="UP000095023">
    <property type="component" value="Unassembled WGS sequence"/>
</dbReference>
<name>A0A1E4TF77_9ASCO</name>
<keyword evidence="2" id="KW-0472">Membrane</keyword>
<evidence type="ECO:0000313" key="4">
    <source>
        <dbReference type="Proteomes" id="UP000095023"/>
    </source>
</evidence>
<protein>
    <submittedName>
        <fullName evidence="3">Uncharacterized protein</fullName>
    </submittedName>
</protein>
<organism evidence="3 4">
    <name type="scientific">Tortispora caseinolytica NRRL Y-17796</name>
    <dbReference type="NCBI Taxonomy" id="767744"/>
    <lineage>
        <taxon>Eukaryota</taxon>
        <taxon>Fungi</taxon>
        <taxon>Dikarya</taxon>
        <taxon>Ascomycota</taxon>
        <taxon>Saccharomycotina</taxon>
        <taxon>Trigonopsidomycetes</taxon>
        <taxon>Trigonopsidales</taxon>
        <taxon>Trigonopsidaceae</taxon>
        <taxon>Tortispora</taxon>
    </lineage>
</organism>
<feature type="region of interest" description="Disordered" evidence="1">
    <location>
        <begin position="196"/>
        <end position="231"/>
    </location>
</feature>
<feature type="compositionally biased region" description="Low complexity" evidence="1">
    <location>
        <begin position="199"/>
        <end position="222"/>
    </location>
</feature>
<dbReference type="EMBL" id="KV453842">
    <property type="protein sequence ID" value="ODV90410.1"/>
    <property type="molecule type" value="Genomic_DNA"/>
</dbReference>
<evidence type="ECO:0000256" key="2">
    <source>
        <dbReference type="SAM" id="Phobius"/>
    </source>
</evidence>
<keyword evidence="4" id="KW-1185">Reference proteome</keyword>
<evidence type="ECO:0000256" key="1">
    <source>
        <dbReference type="SAM" id="MobiDB-lite"/>
    </source>
</evidence>
<proteinExistence type="predicted"/>
<sequence length="231" mass="25385">MVNKQDLLDLAQKCAVYAWHLAARMTSKALSFLYALLWFIVSQTVGILAFVTSPLTFWLKFAWSVVWTTNSYAYGVIADIIGPAWILLATGITCGVITGLCISLICVVVNNAVRSLKAEMKEDLKEEFNQLVPQLAEKRHADRALAGIPRVSPTESKHAAASDTFSDTAAPQHEIKSEDIYETGIVIVESGPSTTLIATSPSERSHTSSYSSTLSNETNSLSEFQLRERRL</sequence>